<dbReference type="Pfam" id="PF16672">
    <property type="entry name" value="LAMTOR5"/>
    <property type="match status" value="1"/>
</dbReference>
<keyword evidence="2" id="KW-1185">Reference proteome</keyword>
<reference evidence="2" key="1">
    <citation type="journal article" date="2010" name="Genome Biol.">
        <title>Genome sequence of the necrotrophic plant pathogen Pythium ultimum reveals original pathogenicity mechanisms and effector repertoire.</title>
        <authorList>
            <person name="Levesque C.A."/>
            <person name="Brouwer H."/>
            <person name="Cano L."/>
            <person name="Hamilton J.P."/>
            <person name="Holt C."/>
            <person name="Huitema E."/>
            <person name="Raffaele S."/>
            <person name="Robideau G.P."/>
            <person name="Thines M."/>
            <person name="Win J."/>
            <person name="Zerillo M.M."/>
            <person name="Beakes G.W."/>
            <person name="Boore J.L."/>
            <person name="Busam D."/>
            <person name="Dumas B."/>
            <person name="Ferriera S."/>
            <person name="Fuerstenberg S.I."/>
            <person name="Gachon C.M."/>
            <person name="Gaulin E."/>
            <person name="Govers F."/>
            <person name="Grenville-Briggs L."/>
            <person name="Horner N."/>
            <person name="Hostetler J."/>
            <person name="Jiang R.H."/>
            <person name="Johnson J."/>
            <person name="Krajaejun T."/>
            <person name="Lin H."/>
            <person name="Meijer H.J."/>
            <person name="Moore B."/>
            <person name="Morris P."/>
            <person name="Phuntmart V."/>
            <person name="Puiu D."/>
            <person name="Shetty J."/>
            <person name="Stajich J.E."/>
            <person name="Tripathy S."/>
            <person name="Wawra S."/>
            <person name="van West P."/>
            <person name="Whitty B.R."/>
            <person name="Coutinho P.M."/>
            <person name="Henrissat B."/>
            <person name="Martin F."/>
            <person name="Thomas P.D."/>
            <person name="Tyler B.M."/>
            <person name="De Vries R.P."/>
            <person name="Kamoun S."/>
            <person name="Yandell M."/>
            <person name="Tisserat N."/>
            <person name="Buell C.R."/>
        </authorList>
    </citation>
    <scope>NUCLEOTIDE SEQUENCE</scope>
    <source>
        <strain evidence="2">DAOM:BR144</strain>
    </source>
</reference>
<dbReference type="eggNOG" id="ENOG502ST5G">
    <property type="taxonomic scope" value="Eukaryota"/>
</dbReference>
<sequence length="105" mass="11444">MNAEVQGLVLNDAHGLALKAEGDLKYTTQKQKSGFFSSIAEKAEVLRDLHADDEDADNDDGDAAAFPVVRLETSTRTLLVSRIAGEGRPERTLTVSKRRGLTDEE</sequence>
<evidence type="ECO:0000313" key="1">
    <source>
        <dbReference type="EnsemblProtists" id="PYU1_T011620"/>
    </source>
</evidence>
<evidence type="ECO:0000313" key="2">
    <source>
        <dbReference type="Proteomes" id="UP000019132"/>
    </source>
</evidence>
<dbReference type="AlphaFoldDB" id="K3X321"/>
<dbReference type="GO" id="GO:0071986">
    <property type="term" value="C:Ragulator complex"/>
    <property type="evidence" value="ECO:0007669"/>
    <property type="project" value="InterPro"/>
</dbReference>
<organism evidence="1 2">
    <name type="scientific">Globisporangium ultimum (strain ATCC 200006 / CBS 805.95 / DAOM BR144)</name>
    <name type="common">Pythium ultimum</name>
    <dbReference type="NCBI Taxonomy" id="431595"/>
    <lineage>
        <taxon>Eukaryota</taxon>
        <taxon>Sar</taxon>
        <taxon>Stramenopiles</taxon>
        <taxon>Oomycota</taxon>
        <taxon>Peronosporomycetes</taxon>
        <taxon>Pythiales</taxon>
        <taxon>Pythiaceae</taxon>
        <taxon>Globisporangium</taxon>
    </lineage>
</organism>
<reference evidence="2" key="2">
    <citation type="submission" date="2010-04" db="EMBL/GenBank/DDBJ databases">
        <authorList>
            <person name="Buell R."/>
            <person name="Hamilton J."/>
            <person name="Hostetler J."/>
        </authorList>
    </citation>
    <scope>NUCLEOTIDE SEQUENCE [LARGE SCALE GENOMIC DNA]</scope>
    <source>
        <strain evidence="2">DAOM:BR144</strain>
    </source>
</reference>
<reference evidence="1" key="3">
    <citation type="submission" date="2015-02" db="UniProtKB">
        <authorList>
            <consortium name="EnsemblProtists"/>
        </authorList>
    </citation>
    <scope>IDENTIFICATION</scope>
    <source>
        <strain evidence="1">DAOM BR144</strain>
    </source>
</reference>
<dbReference type="InterPro" id="IPR024135">
    <property type="entry name" value="LAMTOR5"/>
</dbReference>
<proteinExistence type="predicted"/>
<dbReference type="EMBL" id="GL376611">
    <property type="status" value="NOT_ANNOTATED_CDS"/>
    <property type="molecule type" value="Genomic_DNA"/>
</dbReference>
<dbReference type="Gene3D" id="3.30.450.30">
    <property type="entry name" value="Dynein light chain 2a, cytoplasmic"/>
    <property type="match status" value="1"/>
</dbReference>
<dbReference type="InParanoid" id="K3X321"/>
<accession>K3X321</accession>
<dbReference type="VEuPathDB" id="FungiDB:PYU1_G011594"/>
<name>K3X321_GLOUD</name>
<protein>
    <submittedName>
        <fullName evidence="1">Uncharacterized protein</fullName>
    </submittedName>
</protein>
<dbReference type="Proteomes" id="UP000019132">
    <property type="component" value="Unassembled WGS sequence"/>
</dbReference>
<dbReference type="HOGENOM" id="CLU_177344_0_0_1"/>
<dbReference type="EnsemblProtists" id="PYU1_T011620">
    <property type="protein sequence ID" value="PYU1_T011620"/>
    <property type="gene ID" value="PYU1_G011594"/>
</dbReference>
<dbReference type="OMA" id="IAKFEMG"/>